<dbReference type="GO" id="GO:0030170">
    <property type="term" value="F:pyridoxal phosphate binding"/>
    <property type="evidence" value="ECO:0007669"/>
    <property type="project" value="UniProtKB-UniRule"/>
</dbReference>
<proteinExistence type="inferred from homology"/>
<dbReference type="PANTHER" id="PTHR10146:SF15">
    <property type="entry name" value="PYRIDOXAL PHOSPHATE HOMEOSTASIS PROTEIN"/>
    <property type="match status" value="1"/>
</dbReference>
<evidence type="ECO:0000256" key="2">
    <source>
        <dbReference type="PIRSR" id="PIRSR004848-1"/>
    </source>
</evidence>
<dbReference type="SUPFAM" id="SSF51419">
    <property type="entry name" value="PLP-binding barrel"/>
    <property type="match status" value="1"/>
</dbReference>
<dbReference type="CDD" id="cd06822">
    <property type="entry name" value="PLPDE_III_YBL036c_euk"/>
    <property type="match status" value="1"/>
</dbReference>
<dbReference type="Pfam" id="PF01168">
    <property type="entry name" value="Ala_racemase_N"/>
    <property type="match status" value="1"/>
</dbReference>
<protein>
    <recommendedName>
        <fullName evidence="1">Pyridoxal phosphate homeostasis protein</fullName>
        <shortName evidence="1">PLP homeostasis protein</shortName>
    </recommendedName>
</protein>
<dbReference type="HAMAP" id="MF_02087">
    <property type="entry name" value="PLP_homeostasis"/>
    <property type="match status" value="1"/>
</dbReference>
<name>A0AAU9REX3_THLAR</name>
<keyword evidence="1 2" id="KW-0663">Pyridoxal phosphate</keyword>
<dbReference type="PROSITE" id="PS01211">
    <property type="entry name" value="UPF0001"/>
    <property type="match status" value="1"/>
</dbReference>
<dbReference type="PANTHER" id="PTHR10146">
    <property type="entry name" value="PROLINE SYNTHETASE CO-TRANSCRIBED BACTERIAL HOMOLOG PROTEIN"/>
    <property type="match status" value="1"/>
</dbReference>
<reference evidence="5 6" key="1">
    <citation type="submission" date="2022-03" db="EMBL/GenBank/DDBJ databases">
        <authorList>
            <person name="Nunn A."/>
            <person name="Chopra R."/>
            <person name="Nunn A."/>
            <person name="Contreras Garrido A."/>
        </authorList>
    </citation>
    <scope>NUCLEOTIDE SEQUENCE [LARGE SCALE GENOMIC DNA]</scope>
</reference>
<evidence type="ECO:0000313" key="5">
    <source>
        <dbReference type="EMBL" id="CAH2038187.1"/>
    </source>
</evidence>
<feature type="modified residue" description="N6-(pyridoxal phosphate)lysine" evidence="1 2">
    <location>
        <position position="65"/>
    </location>
</feature>
<feature type="domain" description="Alanine racemase N-terminal" evidence="4">
    <location>
        <begin position="46"/>
        <end position="260"/>
    </location>
</feature>
<gene>
    <name evidence="5" type="ORF">TAV2_LOCUS600</name>
</gene>
<comment type="function">
    <text evidence="1">Pyridoxal 5'-phosphate (PLP)-binding protein, which may be involved in intracellular homeostatic regulation of pyridoxal 5'-phosphate (PLP), the active form of vitamin B6.</text>
</comment>
<dbReference type="Proteomes" id="UP000836841">
    <property type="component" value="Chromosome 1"/>
</dbReference>
<evidence type="ECO:0000256" key="3">
    <source>
        <dbReference type="RuleBase" id="RU004514"/>
    </source>
</evidence>
<evidence type="ECO:0000313" key="6">
    <source>
        <dbReference type="Proteomes" id="UP000836841"/>
    </source>
</evidence>
<dbReference type="AlphaFoldDB" id="A0AAU9REX3"/>
<dbReference type="InterPro" id="IPR001608">
    <property type="entry name" value="Ala_racemase_N"/>
</dbReference>
<dbReference type="InterPro" id="IPR011078">
    <property type="entry name" value="PyrdxlP_homeostasis"/>
</dbReference>
<comment type="cofactor">
    <cofactor evidence="2">
        <name>pyridoxal 5'-phosphate</name>
        <dbReference type="ChEBI" id="CHEBI:597326"/>
    </cofactor>
</comment>
<organism evidence="5 6">
    <name type="scientific">Thlaspi arvense</name>
    <name type="common">Field penny-cress</name>
    <dbReference type="NCBI Taxonomy" id="13288"/>
    <lineage>
        <taxon>Eukaryota</taxon>
        <taxon>Viridiplantae</taxon>
        <taxon>Streptophyta</taxon>
        <taxon>Embryophyta</taxon>
        <taxon>Tracheophyta</taxon>
        <taxon>Spermatophyta</taxon>
        <taxon>Magnoliopsida</taxon>
        <taxon>eudicotyledons</taxon>
        <taxon>Gunneridae</taxon>
        <taxon>Pentapetalae</taxon>
        <taxon>rosids</taxon>
        <taxon>malvids</taxon>
        <taxon>Brassicales</taxon>
        <taxon>Brassicaceae</taxon>
        <taxon>Thlaspideae</taxon>
        <taxon>Thlaspi</taxon>
    </lineage>
</organism>
<dbReference type="NCBIfam" id="TIGR00044">
    <property type="entry name" value="YggS family pyridoxal phosphate-dependent enzyme"/>
    <property type="match status" value="1"/>
</dbReference>
<comment type="similarity">
    <text evidence="1 3">Belongs to the pyridoxal phosphate-binding protein YggS/PROSC family.</text>
</comment>
<accession>A0AAU9REX3</accession>
<dbReference type="EMBL" id="OU466857">
    <property type="protein sequence ID" value="CAH2038187.1"/>
    <property type="molecule type" value="Genomic_DNA"/>
</dbReference>
<keyword evidence="6" id="KW-1185">Reference proteome</keyword>
<dbReference type="InterPro" id="IPR029066">
    <property type="entry name" value="PLP-binding_barrel"/>
</dbReference>
<dbReference type="Gene3D" id="3.20.20.10">
    <property type="entry name" value="Alanine racemase"/>
    <property type="match status" value="1"/>
</dbReference>
<dbReference type="FunFam" id="3.20.20.10:FF:000014">
    <property type="entry name" value="Pyridoxal phosphate homeostasis protein"/>
    <property type="match status" value="1"/>
</dbReference>
<evidence type="ECO:0000256" key="1">
    <source>
        <dbReference type="HAMAP-Rule" id="MF_03225"/>
    </source>
</evidence>
<evidence type="ECO:0000259" key="4">
    <source>
        <dbReference type="Pfam" id="PF01168"/>
    </source>
</evidence>
<dbReference type="PIRSF" id="PIRSF004848">
    <property type="entry name" value="YBL036c_PLPDEIII"/>
    <property type="match status" value="1"/>
</dbReference>
<sequence>MNDLENEEKPNNERTEHVAEPSMAAAAMDGVASAAALRSVFQRVNQAAEKAGRVSDRIRVVAVSKTKPVSLIRQVYDAGHRSFGENYVQEIIEKAPQLPEDIEWHFIGNLQSNKVKPLLTGVPNLAVVESVDDEKIANMLDRVVGNIGRKPLKVLVQVNTSGEESKFGVEPSGCVGLAKHVKEACSNLEFSGLMTIGMADYTSTPENFKMLAKCRSEVCKELGIPEEQCELSMGMSGDFELAIELGSTNVRIGSTIFGAREYPKKK</sequence>